<dbReference type="Gramene" id="ERM99591">
    <property type="protein sequence ID" value="ERM99591"/>
    <property type="gene ID" value="AMTR_s00088p00137910"/>
</dbReference>
<organism evidence="1 2">
    <name type="scientific">Amborella trichopoda</name>
    <dbReference type="NCBI Taxonomy" id="13333"/>
    <lineage>
        <taxon>Eukaryota</taxon>
        <taxon>Viridiplantae</taxon>
        <taxon>Streptophyta</taxon>
        <taxon>Embryophyta</taxon>
        <taxon>Tracheophyta</taxon>
        <taxon>Spermatophyta</taxon>
        <taxon>Magnoliopsida</taxon>
        <taxon>Amborellales</taxon>
        <taxon>Amborellaceae</taxon>
        <taxon>Amborella</taxon>
    </lineage>
</organism>
<evidence type="ECO:0008006" key="3">
    <source>
        <dbReference type="Google" id="ProtNLM"/>
    </source>
</evidence>
<evidence type="ECO:0000313" key="2">
    <source>
        <dbReference type="Proteomes" id="UP000017836"/>
    </source>
</evidence>
<dbReference type="GO" id="GO:0005739">
    <property type="term" value="C:mitochondrion"/>
    <property type="evidence" value="ECO:0000318"/>
    <property type="project" value="GO_Central"/>
</dbReference>
<dbReference type="PANTHER" id="PTHR34290:SF2">
    <property type="entry name" value="OS04G0668800 PROTEIN"/>
    <property type="match status" value="1"/>
</dbReference>
<dbReference type="EMBL" id="KI394998">
    <property type="protein sequence ID" value="ERM99591.1"/>
    <property type="molecule type" value="Genomic_DNA"/>
</dbReference>
<dbReference type="AlphaFoldDB" id="W1NRH9"/>
<dbReference type="GO" id="GO:0042246">
    <property type="term" value="P:tissue regeneration"/>
    <property type="evidence" value="ECO:0007669"/>
    <property type="project" value="EnsemblPlants"/>
</dbReference>
<dbReference type="PANTHER" id="PTHR34290">
    <property type="entry name" value="SI:CH73-390P7.2"/>
    <property type="match status" value="1"/>
</dbReference>
<sequence length="233" mass="26516">MAAMAANLGLGSLLPLSVPRYFNPMTREISIATGRRICPRLFTVFKCQVAGIDKEAAVDKESQSAEFPQPSKNWKIKMLYDGECPLCMREVNMLKERNKLYGTIKFVDISSKEYSAEENEGLDYKTAMGRIHAILDDGTVLRDIAAFRGLYEEVGLGWVYAMTKYEPVATIAGAIYDVWAKYRLQVAGRPSLETILEARKENMVVWRWGAYINIREKKRDMVRNRAWVKAVEA</sequence>
<dbReference type="Pfam" id="PF04134">
    <property type="entry name" value="DCC1-like"/>
    <property type="match status" value="1"/>
</dbReference>
<protein>
    <recommendedName>
        <fullName evidence="3">Thiol-disulfide oxidoreductase DCC</fullName>
    </recommendedName>
</protein>
<dbReference type="eggNOG" id="ENOG502RXZ4">
    <property type="taxonomic scope" value="Eukaryota"/>
</dbReference>
<dbReference type="CDD" id="cd01659">
    <property type="entry name" value="TRX_superfamily"/>
    <property type="match status" value="1"/>
</dbReference>
<keyword evidence="2" id="KW-1185">Reference proteome</keyword>
<dbReference type="InterPro" id="IPR036249">
    <property type="entry name" value="Thioredoxin-like_sf"/>
</dbReference>
<evidence type="ECO:0000313" key="1">
    <source>
        <dbReference type="EMBL" id="ERM99591.1"/>
    </source>
</evidence>
<gene>
    <name evidence="1" type="ORF">AMTR_s00088p00137910</name>
</gene>
<dbReference type="GO" id="GO:0015035">
    <property type="term" value="F:protein-disulfide reductase activity"/>
    <property type="evidence" value="ECO:0000318"/>
    <property type="project" value="GO_Central"/>
</dbReference>
<dbReference type="OMA" id="VYAVWAK"/>
<proteinExistence type="predicted"/>
<dbReference type="InterPro" id="IPR007263">
    <property type="entry name" value="DCC1-like"/>
</dbReference>
<dbReference type="InterPro" id="IPR044691">
    <property type="entry name" value="DCC1_Trx"/>
</dbReference>
<dbReference type="SUPFAM" id="SSF52833">
    <property type="entry name" value="Thioredoxin-like"/>
    <property type="match status" value="1"/>
</dbReference>
<accession>W1NRH9</accession>
<dbReference type="Proteomes" id="UP000017836">
    <property type="component" value="Unassembled WGS sequence"/>
</dbReference>
<name>W1NRH9_AMBTC</name>
<dbReference type="HOGENOM" id="CLU_086500_1_0_1"/>
<reference evidence="2" key="1">
    <citation type="journal article" date="2013" name="Science">
        <title>The Amborella genome and the evolution of flowering plants.</title>
        <authorList>
            <consortium name="Amborella Genome Project"/>
        </authorList>
    </citation>
    <scope>NUCLEOTIDE SEQUENCE [LARGE SCALE GENOMIC DNA]</scope>
</reference>